<organism evidence="2 3">
    <name type="scientific">Nonomuraea soli</name>
    <dbReference type="NCBI Taxonomy" id="1032476"/>
    <lineage>
        <taxon>Bacteria</taxon>
        <taxon>Bacillati</taxon>
        <taxon>Actinomycetota</taxon>
        <taxon>Actinomycetes</taxon>
        <taxon>Streptosporangiales</taxon>
        <taxon>Streptosporangiaceae</taxon>
        <taxon>Nonomuraea</taxon>
    </lineage>
</organism>
<accession>A0A7W0CRP3</accession>
<feature type="domain" description="AMP-dependent synthetase/ligase" evidence="1">
    <location>
        <begin position="15"/>
        <end position="133"/>
    </location>
</feature>
<dbReference type="SUPFAM" id="SSF56801">
    <property type="entry name" value="Acetyl-CoA synthetase-like"/>
    <property type="match status" value="1"/>
</dbReference>
<gene>
    <name evidence="2" type="ORF">HNR30_007443</name>
</gene>
<sequence length="254" mass="25929">MDVATPTLTHEVFGAATAHGDRPALVDLHGGRVYGYRRLAAEVAAAASGLVRRGARPDQVVGVLAGNATTQTLAVHTAIAAGGIAAPIDPRLPVEEVVRLLRSWDARTLFVTQDLAPAALRAADASRVRQVVCFGPADGTLDFAELLALAPVALPEVDPRGQVAMVLRDGVAVTHAGMLARMAELDRPVGLDASDVVLATCPIDAALATLGCLVLARGAMLVGACPVATADPAGTCQDFGVTVTASGDGPPRRV</sequence>
<evidence type="ECO:0000313" key="3">
    <source>
        <dbReference type="Proteomes" id="UP000530928"/>
    </source>
</evidence>
<dbReference type="PANTHER" id="PTHR43767:SF1">
    <property type="entry name" value="NONRIBOSOMAL PEPTIDE SYNTHASE PES1 (EUROFUNG)-RELATED"/>
    <property type="match status" value="1"/>
</dbReference>
<dbReference type="InterPro" id="IPR050237">
    <property type="entry name" value="ATP-dep_AMP-bd_enzyme"/>
</dbReference>
<dbReference type="RefSeq" id="WP_181614789.1">
    <property type="nucleotide sequence ID" value="NZ_BAABAM010000007.1"/>
</dbReference>
<proteinExistence type="predicted"/>
<name>A0A7W0CRP3_9ACTN</name>
<evidence type="ECO:0000313" key="2">
    <source>
        <dbReference type="EMBL" id="MBA2896052.1"/>
    </source>
</evidence>
<protein>
    <submittedName>
        <fullName evidence="2">Acyl-CoA synthetase (AMP-forming)/AMP-acid ligase II</fullName>
    </submittedName>
</protein>
<keyword evidence="2" id="KW-0436">Ligase</keyword>
<dbReference type="EMBL" id="JACDUR010000008">
    <property type="protein sequence ID" value="MBA2896052.1"/>
    <property type="molecule type" value="Genomic_DNA"/>
</dbReference>
<comment type="caution">
    <text evidence="2">The sequence shown here is derived from an EMBL/GenBank/DDBJ whole genome shotgun (WGS) entry which is preliminary data.</text>
</comment>
<dbReference type="GO" id="GO:0016874">
    <property type="term" value="F:ligase activity"/>
    <property type="evidence" value="ECO:0007669"/>
    <property type="project" value="UniProtKB-KW"/>
</dbReference>
<dbReference type="InterPro" id="IPR042099">
    <property type="entry name" value="ANL_N_sf"/>
</dbReference>
<dbReference type="PANTHER" id="PTHR43767">
    <property type="entry name" value="LONG-CHAIN-FATTY-ACID--COA LIGASE"/>
    <property type="match status" value="1"/>
</dbReference>
<dbReference type="AlphaFoldDB" id="A0A7W0CRP3"/>
<evidence type="ECO:0000259" key="1">
    <source>
        <dbReference type="Pfam" id="PF00501"/>
    </source>
</evidence>
<reference evidence="2 3" key="1">
    <citation type="submission" date="2020-07" db="EMBL/GenBank/DDBJ databases">
        <title>Genomic Encyclopedia of Type Strains, Phase IV (KMG-IV): sequencing the most valuable type-strain genomes for metagenomic binning, comparative biology and taxonomic classification.</title>
        <authorList>
            <person name="Goeker M."/>
        </authorList>
    </citation>
    <scope>NUCLEOTIDE SEQUENCE [LARGE SCALE GENOMIC DNA]</scope>
    <source>
        <strain evidence="2 3">DSM 45533</strain>
    </source>
</reference>
<dbReference type="Gene3D" id="3.40.50.12780">
    <property type="entry name" value="N-terminal domain of ligase-like"/>
    <property type="match status" value="1"/>
</dbReference>
<dbReference type="InterPro" id="IPR000873">
    <property type="entry name" value="AMP-dep_synth/lig_dom"/>
</dbReference>
<dbReference type="Pfam" id="PF00501">
    <property type="entry name" value="AMP-binding"/>
    <property type="match status" value="1"/>
</dbReference>
<dbReference type="Proteomes" id="UP000530928">
    <property type="component" value="Unassembled WGS sequence"/>
</dbReference>
<keyword evidence="3" id="KW-1185">Reference proteome</keyword>